<comment type="similarity">
    <text evidence="1 10">Belongs to the class-I aminoacyl-tRNA synthetase family.</text>
</comment>
<dbReference type="PRINTS" id="PR00986">
    <property type="entry name" value="TRNASYNTHVAL"/>
</dbReference>
<dbReference type="PANTHER" id="PTHR11946">
    <property type="entry name" value="VALYL-TRNA SYNTHETASES"/>
    <property type="match status" value="1"/>
</dbReference>
<dbReference type="NCBIfam" id="NF004349">
    <property type="entry name" value="PRK05729.1"/>
    <property type="match status" value="1"/>
</dbReference>
<evidence type="ECO:0000313" key="13">
    <source>
        <dbReference type="EMBL" id="CAG6737486.1"/>
    </source>
</evidence>
<sequence>MFWQHPCSVRWCLISARNIHSGVSRRQKLISDTETFKNFIQGNAPALYEARVLDEWKTLWAQRKSQDRNGKTISMLLPPPNITGNLHLGHVLTVSVQDVLARWYHMQGFNVVWIPGTDHAGIATQVVVEKSLKKEGLSRHNLGRDAFINRVKKWQQDKGGHITEQLTKLGLRLDWSREYFTMDEHQTQAVKHAIIQLFDDELLYRENALVNWCCVLKSTISDVEVDHILVEGKTELKVPGYDKPVVFGQLYNFAYKVCDSDEEIVVSTTRPETILGDVAIAVNPKDSRYAHLHRAMVQHPFSDSKLPIVLDETVEIEFGTGAMKVTPAHDKTDFQISRKHKLPIIEIINEDGTLKENCGEYKGLKRFDARKKIIEDLDSKGLLRSVQDHEMSIPVCSRTRDVIELILKPQWFLDCKQMGEKALEVVRTGELTIEPSNHIPAWNIWFENTEAWCISRQLWWGHRLPLYHCEHGWVAAHDVEEAKKKAEAKWGTITMLEQDEDVLDTWFSSALLPFSSVGWPNTNSSDFQQLYPLTFMETGHDILCFWVARMVMLGSFFTGQLPFSKVILHGMICDSQGRKMSKSLGNTIEPEHVVSGISLQDMNKTLKTSLDTGVITADEYQTSLKTQKSLFPQGIPECGTDALRYTLCSQTVSNTIVHFDPNTCALNKRFGNKILNLSKFTCCHAELLGITEIQCPTELSPLTVPERWILSRLANTISEVNTSLESFNVHLAARSLKDFLYGDLCDIFVELSKYLLASEDERVCLSAGNTLVTSLDASLRLMSPFMPFLMHILYKYLPRRSDQSVSECSYPLSLDWSHWRDATLEEEIATVLDVVSAIRRITSVNNIAGKVADVVITSQDHTVLSKHSDILSNLVRTKSLLITSPGESIGDSSGYASVDLNKQQSNSFTFSDTVSPSTSVHIIVRNSEKSVTQHEKLMRDKRKRLKKEIEKTMKLMSPEKRKGKKPLPEHVQEGFMNKLNSLQEELSQVETFLEMAKDASRIRHADQLSKDQQNGVS</sequence>
<evidence type="ECO:0000256" key="1">
    <source>
        <dbReference type="ARBA" id="ARBA00005594"/>
    </source>
</evidence>
<evidence type="ECO:0000256" key="9">
    <source>
        <dbReference type="ARBA" id="ARBA00047552"/>
    </source>
</evidence>
<dbReference type="NCBIfam" id="TIGR00422">
    <property type="entry name" value="valS"/>
    <property type="match status" value="1"/>
</dbReference>
<dbReference type="EC" id="6.1.1.9" evidence="2"/>
<evidence type="ECO:0000256" key="8">
    <source>
        <dbReference type="ARBA" id="ARBA00029936"/>
    </source>
</evidence>
<proteinExistence type="inferred from homology"/>
<dbReference type="PANTHER" id="PTHR11946:SF109">
    <property type="entry name" value="VALINE--TRNA LIGASE"/>
    <property type="match status" value="1"/>
</dbReference>
<dbReference type="Gene3D" id="3.90.740.10">
    <property type="entry name" value="Valyl/Leucyl/Isoleucyl-tRNA synthetase, editing domain"/>
    <property type="match status" value="1"/>
</dbReference>
<dbReference type="GO" id="GO:0004832">
    <property type="term" value="F:valine-tRNA ligase activity"/>
    <property type="evidence" value="ECO:0007669"/>
    <property type="project" value="UniProtKB-EC"/>
</dbReference>
<dbReference type="GO" id="GO:0002161">
    <property type="term" value="F:aminoacyl-tRNA deacylase activity"/>
    <property type="evidence" value="ECO:0007669"/>
    <property type="project" value="InterPro"/>
</dbReference>
<dbReference type="InterPro" id="IPR033705">
    <property type="entry name" value="Anticodon_Ia_Val"/>
</dbReference>
<evidence type="ECO:0000256" key="7">
    <source>
        <dbReference type="ARBA" id="ARBA00023146"/>
    </source>
</evidence>
<evidence type="ECO:0000256" key="2">
    <source>
        <dbReference type="ARBA" id="ARBA00013169"/>
    </source>
</evidence>
<dbReference type="Gene3D" id="3.40.50.620">
    <property type="entry name" value="HUPs"/>
    <property type="match status" value="2"/>
</dbReference>
<dbReference type="Pfam" id="PF00133">
    <property type="entry name" value="tRNA-synt_1"/>
    <property type="match status" value="1"/>
</dbReference>
<dbReference type="FunFam" id="3.90.740.10:FF:000005">
    <property type="entry name" value="Valine--tRNA ligase, mitochondrial"/>
    <property type="match status" value="1"/>
</dbReference>
<dbReference type="GO" id="GO:0006438">
    <property type="term" value="P:valyl-tRNA aminoacylation"/>
    <property type="evidence" value="ECO:0007669"/>
    <property type="project" value="InterPro"/>
</dbReference>
<dbReference type="InterPro" id="IPR009080">
    <property type="entry name" value="tRNAsynth_Ia_anticodon-bd"/>
</dbReference>
<dbReference type="GO" id="GO:0005829">
    <property type="term" value="C:cytosol"/>
    <property type="evidence" value="ECO:0007669"/>
    <property type="project" value="TreeGrafter"/>
</dbReference>
<keyword evidence="5 10" id="KW-0067">ATP-binding</keyword>
<dbReference type="GO" id="GO:0005524">
    <property type="term" value="F:ATP binding"/>
    <property type="evidence" value="ECO:0007669"/>
    <property type="project" value="UniProtKB-KW"/>
</dbReference>
<dbReference type="EMBL" id="HBUF01403508">
    <property type="protein sequence ID" value="CAG6737486.1"/>
    <property type="molecule type" value="Transcribed_RNA"/>
</dbReference>
<dbReference type="AlphaFoldDB" id="A0A8D9E1W2"/>
<dbReference type="InterPro" id="IPR001412">
    <property type="entry name" value="aa-tRNA-synth_I_CS"/>
</dbReference>
<comment type="catalytic activity">
    <reaction evidence="9">
        <text>tRNA(Val) + L-valine + ATP = L-valyl-tRNA(Val) + AMP + diphosphate</text>
        <dbReference type="Rhea" id="RHEA:10704"/>
        <dbReference type="Rhea" id="RHEA-COMP:9672"/>
        <dbReference type="Rhea" id="RHEA-COMP:9708"/>
        <dbReference type="ChEBI" id="CHEBI:30616"/>
        <dbReference type="ChEBI" id="CHEBI:33019"/>
        <dbReference type="ChEBI" id="CHEBI:57762"/>
        <dbReference type="ChEBI" id="CHEBI:78442"/>
        <dbReference type="ChEBI" id="CHEBI:78537"/>
        <dbReference type="ChEBI" id="CHEBI:456215"/>
        <dbReference type="EC" id="6.1.1.9"/>
    </reaction>
</comment>
<dbReference type="PROSITE" id="PS00178">
    <property type="entry name" value="AA_TRNA_LIGASE_I"/>
    <property type="match status" value="1"/>
</dbReference>
<dbReference type="SUPFAM" id="SSF52374">
    <property type="entry name" value="Nucleotidylyl transferase"/>
    <property type="match status" value="1"/>
</dbReference>
<dbReference type="Gene3D" id="1.10.730.10">
    <property type="entry name" value="Isoleucyl-tRNA Synthetase, Domain 1"/>
    <property type="match status" value="1"/>
</dbReference>
<dbReference type="CDD" id="cd07962">
    <property type="entry name" value="Anticodon_Ia_Val"/>
    <property type="match status" value="1"/>
</dbReference>
<keyword evidence="4 10" id="KW-0547">Nucleotide-binding</keyword>
<name>A0A8D9E1W2_9HEMI</name>
<dbReference type="CDD" id="cd00817">
    <property type="entry name" value="ValRS_core"/>
    <property type="match status" value="1"/>
</dbReference>
<keyword evidence="6 10" id="KW-0648">Protein biosynthesis</keyword>
<reference evidence="13" key="1">
    <citation type="submission" date="2021-05" db="EMBL/GenBank/DDBJ databases">
        <authorList>
            <person name="Alioto T."/>
            <person name="Alioto T."/>
            <person name="Gomez Garrido J."/>
        </authorList>
    </citation>
    <scope>NUCLEOTIDE SEQUENCE</scope>
</reference>
<organism evidence="13">
    <name type="scientific">Cacopsylla melanoneura</name>
    <dbReference type="NCBI Taxonomy" id="428564"/>
    <lineage>
        <taxon>Eukaryota</taxon>
        <taxon>Metazoa</taxon>
        <taxon>Ecdysozoa</taxon>
        <taxon>Arthropoda</taxon>
        <taxon>Hexapoda</taxon>
        <taxon>Insecta</taxon>
        <taxon>Pterygota</taxon>
        <taxon>Neoptera</taxon>
        <taxon>Paraneoptera</taxon>
        <taxon>Hemiptera</taxon>
        <taxon>Sternorrhyncha</taxon>
        <taxon>Psylloidea</taxon>
        <taxon>Psyllidae</taxon>
        <taxon>Psyllinae</taxon>
        <taxon>Cacopsylla</taxon>
    </lineage>
</organism>
<accession>A0A8D9E1W2</accession>
<dbReference type="InterPro" id="IPR013155">
    <property type="entry name" value="M/V/L/I-tRNA-synth_anticd-bd"/>
</dbReference>
<keyword evidence="7 10" id="KW-0030">Aminoacyl-tRNA synthetase</keyword>
<feature type="domain" description="Aminoacyl-tRNA synthetase class Ia" evidence="11">
    <location>
        <begin position="58"/>
        <end position="654"/>
    </location>
</feature>
<evidence type="ECO:0000256" key="6">
    <source>
        <dbReference type="ARBA" id="ARBA00022917"/>
    </source>
</evidence>
<feature type="domain" description="Methionyl/Valyl/Leucyl/Isoleucyl-tRNA synthetase anticodon-binding" evidence="12">
    <location>
        <begin position="706"/>
        <end position="850"/>
    </location>
</feature>
<dbReference type="InterPro" id="IPR002303">
    <property type="entry name" value="Valyl-tRNA_ligase"/>
</dbReference>
<dbReference type="SUPFAM" id="SSF50677">
    <property type="entry name" value="ValRS/IleRS/LeuRS editing domain"/>
    <property type="match status" value="1"/>
</dbReference>
<evidence type="ECO:0000256" key="3">
    <source>
        <dbReference type="ARBA" id="ARBA00022598"/>
    </source>
</evidence>
<dbReference type="Pfam" id="PF08264">
    <property type="entry name" value="Anticodon_1"/>
    <property type="match status" value="1"/>
</dbReference>
<dbReference type="InterPro" id="IPR002300">
    <property type="entry name" value="aa-tRNA-synth_Ia"/>
</dbReference>
<dbReference type="SUPFAM" id="SSF47323">
    <property type="entry name" value="Anticodon-binding domain of a subclass of class I aminoacyl-tRNA synthetases"/>
    <property type="match status" value="1"/>
</dbReference>
<dbReference type="InterPro" id="IPR009008">
    <property type="entry name" value="Val/Leu/Ile-tRNA-synth_edit"/>
</dbReference>
<evidence type="ECO:0000256" key="5">
    <source>
        <dbReference type="ARBA" id="ARBA00022840"/>
    </source>
</evidence>
<dbReference type="InterPro" id="IPR014729">
    <property type="entry name" value="Rossmann-like_a/b/a_fold"/>
</dbReference>
<protein>
    <recommendedName>
        <fullName evidence="2">valine--tRNA ligase</fullName>
        <ecNumber evidence="2">6.1.1.9</ecNumber>
    </recommendedName>
    <alternativeName>
        <fullName evidence="8">Valyl-tRNA synthetase</fullName>
    </alternativeName>
</protein>
<evidence type="ECO:0000256" key="4">
    <source>
        <dbReference type="ARBA" id="ARBA00022741"/>
    </source>
</evidence>
<evidence type="ECO:0000259" key="11">
    <source>
        <dbReference type="Pfam" id="PF00133"/>
    </source>
</evidence>
<evidence type="ECO:0000256" key="10">
    <source>
        <dbReference type="RuleBase" id="RU363035"/>
    </source>
</evidence>
<keyword evidence="3 10" id="KW-0436">Ligase</keyword>
<evidence type="ECO:0000259" key="12">
    <source>
        <dbReference type="Pfam" id="PF08264"/>
    </source>
</evidence>